<feature type="transmembrane region" description="Helical" evidence="2">
    <location>
        <begin position="190"/>
        <end position="207"/>
    </location>
</feature>
<feature type="domain" description="CAAX prenyl protease 2/Lysostaphin resistance protein A-like" evidence="3">
    <location>
        <begin position="138"/>
        <end position="223"/>
    </location>
</feature>
<comment type="caution">
    <text evidence="4">The sequence shown here is derived from an EMBL/GenBank/DDBJ whole genome shotgun (WGS) entry which is preliminary data.</text>
</comment>
<dbReference type="Proteomes" id="UP000051036">
    <property type="component" value="Unassembled WGS sequence"/>
</dbReference>
<reference evidence="4 5" key="1">
    <citation type="journal article" date="2015" name="Genome Announc.">
        <title>Expanding the biotechnology potential of lactobacilli through comparative genomics of 213 strains and associated genera.</title>
        <authorList>
            <person name="Sun Z."/>
            <person name="Harris H.M."/>
            <person name="McCann A."/>
            <person name="Guo C."/>
            <person name="Argimon S."/>
            <person name="Zhang W."/>
            <person name="Yang X."/>
            <person name="Jeffery I.B."/>
            <person name="Cooney J.C."/>
            <person name="Kagawa T.F."/>
            <person name="Liu W."/>
            <person name="Song Y."/>
            <person name="Salvetti E."/>
            <person name="Wrobel A."/>
            <person name="Rasinkangas P."/>
            <person name="Parkhill J."/>
            <person name="Rea M.C."/>
            <person name="O'Sullivan O."/>
            <person name="Ritari J."/>
            <person name="Douillard F.P."/>
            <person name="Paul Ross R."/>
            <person name="Yang R."/>
            <person name="Briner A.E."/>
            <person name="Felis G.E."/>
            <person name="de Vos W.M."/>
            <person name="Barrangou R."/>
            <person name="Klaenhammer T.R."/>
            <person name="Caufield P.W."/>
            <person name="Cui Y."/>
            <person name="Zhang H."/>
            <person name="O'Toole P.W."/>
        </authorList>
    </citation>
    <scope>NUCLEOTIDE SEQUENCE [LARGE SCALE GENOMIC DNA]</scope>
    <source>
        <strain evidence="4 5">DSM 16043</strain>
    </source>
</reference>
<evidence type="ECO:0000313" key="5">
    <source>
        <dbReference type="Proteomes" id="UP000051036"/>
    </source>
</evidence>
<feature type="transmembrane region" description="Helical" evidence="2">
    <location>
        <begin position="134"/>
        <end position="154"/>
    </location>
</feature>
<dbReference type="AlphaFoldDB" id="A0A0R1U6I3"/>
<evidence type="ECO:0000259" key="3">
    <source>
        <dbReference type="Pfam" id="PF02517"/>
    </source>
</evidence>
<comment type="similarity">
    <text evidence="1">Belongs to the UPF0177 family.</text>
</comment>
<keyword evidence="5" id="KW-1185">Reference proteome</keyword>
<feature type="transmembrane region" description="Helical" evidence="2">
    <location>
        <begin position="12"/>
        <end position="31"/>
    </location>
</feature>
<organism evidence="4 5">
    <name type="scientific">Lactobacillus kalixensis DSM 16043</name>
    <dbReference type="NCBI Taxonomy" id="1423763"/>
    <lineage>
        <taxon>Bacteria</taxon>
        <taxon>Bacillati</taxon>
        <taxon>Bacillota</taxon>
        <taxon>Bacilli</taxon>
        <taxon>Lactobacillales</taxon>
        <taxon>Lactobacillaceae</taxon>
        <taxon>Lactobacillus</taxon>
    </lineage>
</organism>
<evidence type="ECO:0000313" key="4">
    <source>
        <dbReference type="EMBL" id="KRL88816.1"/>
    </source>
</evidence>
<dbReference type="PANTHER" id="PTHR36435">
    <property type="entry name" value="SLR1288 PROTEIN"/>
    <property type="match status" value="1"/>
</dbReference>
<accession>A0A0R1U6I3</accession>
<gene>
    <name evidence="4" type="ORF">FC46_GL001258</name>
</gene>
<sequence>MKKILKTLGQYILFIFIICLAFILDNVNGLLGWDPLFLKMFHKNNIYGNQLGLILILVSIILVLVYWLAYHLELKYKNNWEFKQRIKLNWRSLAIAIGGFVIIAISQFIIMHLLSKPSANQTGIANIIKNTGQIFDINLIIIAPIAEELIFRGMFFNTFFTKPTTFNFWTGSIINGFLFGYIHAGLSVQISSYWIMGIIFSMVYLYTKDIRYSMLTHILNNALAVILMVI</sequence>
<dbReference type="Pfam" id="PF02517">
    <property type="entry name" value="Rce1-like"/>
    <property type="match status" value="1"/>
</dbReference>
<dbReference type="PATRIC" id="fig|1423763.3.peg.1275"/>
<feature type="transmembrane region" description="Helical" evidence="2">
    <location>
        <begin position="51"/>
        <end position="72"/>
    </location>
</feature>
<dbReference type="PANTHER" id="PTHR36435:SF1">
    <property type="entry name" value="CAAX AMINO TERMINAL PROTEASE FAMILY PROTEIN"/>
    <property type="match status" value="1"/>
</dbReference>
<dbReference type="EMBL" id="AZFM01000038">
    <property type="protein sequence ID" value="KRL88816.1"/>
    <property type="molecule type" value="Genomic_DNA"/>
</dbReference>
<keyword evidence="2" id="KW-1133">Transmembrane helix</keyword>
<protein>
    <recommendedName>
        <fullName evidence="3">CAAX prenyl protease 2/Lysostaphin resistance protein A-like domain-containing protein</fullName>
    </recommendedName>
</protein>
<dbReference type="RefSeq" id="WP_057799785.1">
    <property type="nucleotide sequence ID" value="NZ_AZFM01000038.1"/>
</dbReference>
<evidence type="ECO:0000256" key="2">
    <source>
        <dbReference type="SAM" id="Phobius"/>
    </source>
</evidence>
<name>A0A0R1U6I3_9LACO</name>
<dbReference type="STRING" id="1423763.FC46_GL001258"/>
<feature type="transmembrane region" description="Helical" evidence="2">
    <location>
        <begin position="166"/>
        <end position="184"/>
    </location>
</feature>
<feature type="transmembrane region" description="Helical" evidence="2">
    <location>
        <begin position="93"/>
        <end position="114"/>
    </location>
</feature>
<keyword evidence="2" id="KW-0472">Membrane</keyword>
<evidence type="ECO:0000256" key="1">
    <source>
        <dbReference type="ARBA" id="ARBA00009067"/>
    </source>
</evidence>
<keyword evidence="2" id="KW-0812">Transmembrane</keyword>
<dbReference type="OrthoDB" id="8607342at2"/>
<dbReference type="GO" id="GO:0004175">
    <property type="term" value="F:endopeptidase activity"/>
    <property type="evidence" value="ECO:0007669"/>
    <property type="project" value="UniProtKB-ARBA"/>
</dbReference>
<dbReference type="GO" id="GO:0080120">
    <property type="term" value="P:CAAX-box protein maturation"/>
    <property type="evidence" value="ECO:0007669"/>
    <property type="project" value="UniProtKB-ARBA"/>
</dbReference>
<dbReference type="InterPro" id="IPR052710">
    <property type="entry name" value="CAAX_protease"/>
</dbReference>
<proteinExistence type="inferred from homology"/>
<dbReference type="InterPro" id="IPR003675">
    <property type="entry name" value="Rce1/LyrA-like_dom"/>
</dbReference>